<dbReference type="GO" id="GO:0006302">
    <property type="term" value="P:double-strand break repair"/>
    <property type="evidence" value="ECO:0007669"/>
    <property type="project" value="TreeGrafter"/>
</dbReference>
<dbReference type="Pfam" id="PF16771">
    <property type="entry name" value="RTT107_BRCT_6"/>
    <property type="match status" value="1"/>
</dbReference>
<feature type="region of interest" description="Disordered" evidence="1">
    <location>
        <begin position="718"/>
        <end position="836"/>
    </location>
</feature>
<dbReference type="Gene3D" id="3.40.50.10190">
    <property type="entry name" value="BRCT domain"/>
    <property type="match status" value="4"/>
</dbReference>
<dbReference type="PANTHER" id="PTHR47667">
    <property type="entry name" value="REGULATOR OF TY1 TRANSPOSITION PROTEIN 107"/>
    <property type="match status" value="1"/>
</dbReference>
<feature type="region of interest" description="Disordered" evidence="1">
    <location>
        <begin position="536"/>
        <end position="568"/>
    </location>
</feature>
<dbReference type="GO" id="GO:0035361">
    <property type="term" value="C:Cul8-RING ubiquitin ligase complex"/>
    <property type="evidence" value="ECO:0007669"/>
    <property type="project" value="TreeGrafter"/>
</dbReference>
<feature type="region of interest" description="Disordered" evidence="1">
    <location>
        <begin position="590"/>
        <end position="651"/>
    </location>
</feature>
<dbReference type="Pfam" id="PF16770">
    <property type="entry name" value="RTT107_BRCT_5"/>
    <property type="match status" value="1"/>
</dbReference>
<dbReference type="InterPro" id="IPR036420">
    <property type="entry name" value="BRCT_dom_sf"/>
</dbReference>
<evidence type="ECO:0000259" key="2">
    <source>
        <dbReference type="PROSITE" id="PS50172"/>
    </source>
</evidence>
<gene>
    <name evidence="3" type="ORF">BN860_15368g</name>
</gene>
<feature type="compositionally biased region" description="Polar residues" evidence="1">
    <location>
        <begin position="728"/>
        <end position="743"/>
    </location>
</feature>
<accession>A0A8J2X5K0</accession>
<dbReference type="CDD" id="cd00027">
    <property type="entry name" value="BRCT"/>
    <property type="match status" value="1"/>
</dbReference>
<dbReference type="GO" id="GO:0005634">
    <property type="term" value="C:nucleus"/>
    <property type="evidence" value="ECO:0007669"/>
    <property type="project" value="TreeGrafter"/>
</dbReference>
<feature type="domain" description="BRCT" evidence="2">
    <location>
        <begin position="71"/>
        <end position="117"/>
    </location>
</feature>
<dbReference type="InterPro" id="IPR053036">
    <property type="entry name" value="CellCycle_DNARepair_Reg"/>
</dbReference>
<protein>
    <submittedName>
        <fullName evidence="3">BN860_15368g1_1</fullName>
    </submittedName>
</protein>
<dbReference type="PROSITE" id="PS50172">
    <property type="entry name" value="BRCT"/>
    <property type="match status" value="3"/>
</dbReference>
<name>A0A8J2X5K0_ZYGB2</name>
<feature type="region of interest" description="Disordered" evidence="1">
    <location>
        <begin position="451"/>
        <end position="487"/>
    </location>
</feature>
<feature type="compositionally biased region" description="Basic and acidic residues" evidence="1">
    <location>
        <begin position="459"/>
        <end position="469"/>
    </location>
</feature>
<evidence type="ECO:0000256" key="1">
    <source>
        <dbReference type="SAM" id="MobiDB-lite"/>
    </source>
</evidence>
<dbReference type="PANTHER" id="PTHR47667:SF1">
    <property type="entry name" value="REGULATOR OF TY1 TRANSPOSITION PROTEIN 107"/>
    <property type="match status" value="1"/>
</dbReference>
<feature type="compositionally biased region" description="Polar residues" evidence="1">
    <location>
        <begin position="750"/>
        <end position="803"/>
    </location>
</feature>
<evidence type="ECO:0000313" key="4">
    <source>
        <dbReference type="Proteomes" id="UP000019375"/>
    </source>
</evidence>
<dbReference type="InterPro" id="IPR031906">
    <property type="entry name" value="RTT107_BRCT_6"/>
</dbReference>
<feature type="compositionally biased region" description="Basic and acidic residues" evidence="1">
    <location>
        <begin position="632"/>
        <end position="650"/>
    </location>
</feature>
<dbReference type="InterPro" id="IPR001357">
    <property type="entry name" value="BRCT_dom"/>
</dbReference>
<dbReference type="AlphaFoldDB" id="A0A8J2X5K0"/>
<organism evidence="3 4">
    <name type="scientific">Zygosaccharomyces bailii (strain CLIB 213 / ATCC 58445 / CBS 680 / BCRC 21525 / NBRC 1098 / NCYC 1416 / NRRL Y-2227)</name>
    <dbReference type="NCBI Taxonomy" id="1333698"/>
    <lineage>
        <taxon>Eukaryota</taxon>
        <taxon>Fungi</taxon>
        <taxon>Dikarya</taxon>
        <taxon>Ascomycota</taxon>
        <taxon>Saccharomycotina</taxon>
        <taxon>Saccharomycetes</taxon>
        <taxon>Saccharomycetales</taxon>
        <taxon>Saccharomycetaceae</taxon>
        <taxon>Zygosaccharomyces</taxon>
    </lineage>
</organism>
<reference evidence="4" key="1">
    <citation type="journal article" date="2013" name="Genome Announc.">
        <title>Genome sequence of the food spoilage yeast Zygosaccharomyces bailii CLIB 213(T).</title>
        <authorList>
            <person name="Galeote V."/>
            <person name="Bigey F."/>
            <person name="Devillers H."/>
            <person name="Neuveglise C."/>
            <person name="Dequin S."/>
        </authorList>
    </citation>
    <scope>NUCLEOTIDE SEQUENCE [LARGE SCALE GENOMIC DNA]</scope>
    <source>
        <strain evidence="4">CLIB 213 / ATCC 58445 / CBS 680 / CCRC 21525 / NBRC 1098 / NCYC 1416 / NRRL Y-2227</strain>
    </source>
</reference>
<dbReference type="EMBL" id="HG316454">
    <property type="protein sequence ID" value="CDF87827.1"/>
    <property type="molecule type" value="Genomic_DNA"/>
</dbReference>
<feature type="domain" description="BRCT" evidence="2">
    <location>
        <begin position="340"/>
        <end position="425"/>
    </location>
</feature>
<dbReference type="Pfam" id="PF12738">
    <property type="entry name" value="PTCB-BRCT"/>
    <property type="match status" value="1"/>
</dbReference>
<dbReference type="SMART" id="SM00292">
    <property type="entry name" value="BRCT"/>
    <property type="match status" value="4"/>
</dbReference>
<dbReference type="Proteomes" id="UP000019375">
    <property type="component" value="Unassembled WGS sequence"/>
</dbReference>
<feature type="compositionally biased region" description="Basic and acidic residues" evidence="1">
    <location>
        <begin position="540"/>
        <end position="554"/>
    </location>
</feature>
<feature type="domain" description="BRCT" evidence="2">
    <location>
        <begin position="118"/>
        <end position="212"/>
    </location>
</feature>
<dbReference type="SUPFAM" id="SSF52113">
    <property type="entry name" value="BRCT domain"/>
    <property type="match status" value="2"/>
</dbReference>
<dbReference type="OrthoDB" id="342264at2759"/>
<keyword evidence="4" id="KW-1185">Reference proteome</keyword>
<proteinExistence type="predicted"/>
<dbReference type="Pfam" id="PF00533">
    <property type="entry name" value="BRCT"/>
    <property type="match status" value="1"/>
</dbReference>
<dbReference type="GO" id="GO:1990683">
    <property type="term" value="P:DNA double-strand break attachment to nuclear envelope"/>
    <property type="evidence" value="ECO:0007669"/>
    <property type="project" value="TreeGrafter"/>
</dbReference>
<feature type="compositionally biased region" description="Basic and acidic residues" evidence="1">
    <location>
        <begin position="718"/>
        <end position="727"/>
    </location>
</feature>
<feature type="compositionally biased region" description="Polar residues" evidence="1">
    <location>
        <begin position="556"/>
        <end position="568"/>
    </location>
</feature>
<evidence type="ECO:0000313" key="3">
    <source>
        <dbReference type="EMBL" id="CDF87827.1"/>
    </source>
</evidence>
<sequence length="1128" mass="127385">MPGDSKLFEHLNFLIVVTKSEQLTAAKGIADLLRAHSCQICSIFNSYDVDVADKDVKSWFAEEVTEGNLIHFIISEDCTFPFYQVAAFDFLIPVVNSGWIFECISTKRHVRTSPFSPDPRHIFKDFQIYVSRHSFNSSEYLFYTEAVHALGGTCVDFLSSRTTHLITKDCRDPGILAVLNYGKAEPMKFVYPTWVVQSLKQFIVAPVEVHHIDPGDTIESVKAKLDELWSVVNDMSFAEPTRIWENHRFIIGMDVSLSRDLYSTFIQFLESNGGGVHRHLDEADITKTKADCYIGKSVTSKEYEVAEEATLYLGNIIWIFYMWSFGSFLLPSTKLIFSPFKRRIFETNQLIMAYTNFFGQQRFYIQRLVNCLGGYTTSELSRKNTHLLCRFPFGKKYETAKKWDKCIITNHLWVEECYMQAQRLDPLKPEFQQIPVKGGLKTTLGQIQWNEPDQSQEEINSKKADDNRSDLPMTSQPNEKKDSTDSATKLVCENISNENLIEKPKGDITSQMQETVTMRSVSRGANCKETKPGFISTKSEVLEAEGKPTTKDLNEEQSPSDSHYQQAEVSANCGELVIPVQLADLEVASPSQGNKVGSPPGHDESHQQEQSSELSQKPKSEENIETVGINLKEGHNSNKEKEAEGCDNKQEAGIVHLKPDISKLRLLQTESALNNTPARKLLELSESQKKQNFISAEQQKALEKEQTTAAFPHIHYAERQYRNRDTSAETNNTNPYSETSTALSEEDSKLTNLNHAHETSNTNAPGTGQSSEQANEETQSKSETPTTTLSPASPENASSSQGSRRAAKAKAARKLHEDIEELNEFQRNSKRKRTGNLLPEEIAQLEKRKKLENLAKETLAKVLSEEHEIVHDHANTEKSQTPSQHTPRKRLPYHINAVHTGGHNDINELDLVLLRLIGITIHNDITNENIAKLNTVIAPKKLRTAKFLKSLSFHPLKYALTPTFLKDILRIIHKNKRADLQLDLSKYYIPDMDQEKLYKFTSLPTKVFERAGILTVNIANDIPGGIEVISSILKVHGVKETKAIPTTHMNKLSSQELLANHDENGIQGGGAAEYLFLATKASQVKSLKKLAKDLNKSILAVEWDWFVASMFQLNVNFNDRKHVIYWAT</sequence>